<organism evidence="1 2">
    <name type="scientific">Pelagibacterium lentulum</name>
    <dbReference type="NCBI Taxonomy" id="2029865"/>
    <lineage>
        <taxon>Bacteria</taxon>
        <taxon>Pseudomonadati</taxon>
        <taxon>Pseudomonadota</taxon>
        <taxon>Alphaproteobacteria</taxon>
        <taxon>Hyphomicrobiales</taxon>
        <taxon>Devosiaceae</taxon>
        <taxon>Pelagibacterium</taxon>
    </lineage>
</organism>
<gene>
    <name evidence="1" type="ORF">GCM10011499_37680</name>
</gene>
<reference evidence="1 2" key="1">
    <citation type="journal article" date="2014" name="Int. J. Syst. Evol. Microbiol.">
        <title>Complete genome sequence of Corynebacterium casei LMG S-19264T (=DSM 44701T), isolated from a smear-ripened cheese.</title>
        <authorList>
            <consortium name="US DOE Joint Genome Institute (JGI-PGF)"/>
            <person name="Walter F."/>
            <person name="Albersmeier A."/>
            <person name="Kalinowski J."/>
            <person name="Ruckert C."/>
        </authorList>
    </citation>
    <scope>NUCLEOTIDE SEQUENCE [LARGE SCALE GENOMIC DNA]</scope>
    <source>
        <strain evidence="1 2">CGMCC 1.15896</strain>
    </source>
</reference>
<comment type="caution">
    <text evidence="1">The sequence shown here is derived from an EMBL/GenBank/DDBJ whole genome shotgun (WGS) entry which is preliminary data.</text>
</comment>
<sequence length="244" mass="27586">MTDLPILFSAPMVRALLREIEAPGTGKTQTRRVITKARVFATPEQRAFILKGADLDRAMQNADCFRRIDGNGWFWEADAFEWQAPHTRTGWMARIGYAPGDRLYVREAIERANGEAVGFPADGSWLPNTPWEWQRPKLPAIHMPRRLSRITLLVTEVRVERLQEISEVDAIAEGGQEFPCEGPYRGPDATYWTHGAHEGRRVTARSSFLALWEEINGPDAWASNPWVAAYTFRPILGNIDQVAA</sequence>
<keyword evidence="2" id="KW-1185">Reference proteome</keyword>
<protein>
    <submittedName>
        <fullName evidence="1">Uncharacterized protein</fullName>
    </submittedName>
</protein>
<evidence type="ECO:0000313" key="2">
    <source>
        <dbReference type="Proteomes" id="UP000596977"/>
    </source>
</evidence>
<dbReference type="AlphaFoldDB" id="A0A916RPS5"/>
<dbReference type="OrthoDB" id="72471at2"/>
<evidence type="ECO:0000313" key="1">
    <source>
        <dbReference type="EMBL" id="GGA63771.1"/>
    </source>
</evidence>
<accession>A0A916RPS5</accession>
<proteinExistence type="predicted"/>
<name>A0A916RPS5_9HYPH</name>
<dbReference type="Proteomes" id="UP000596977">
    <property type="component" value="Unassembled WGS sequence"/>
</dbReference>
<dbReference type="EMBL" id="BMKB01000010">
    <property type="protein sequence ID" value="GGA63771.1"/>
    <property type="molecule type" value="Genomic_DNA"/>
</dbReference>
<dbReference type="RefSeq" id="WP_127071827.1">
    <property type="nucleotide sequence ID" value="NZ_BMKB01000010.1"/>
</dbReference>